<dbReference type="OrthoDB" id="8432393at2"/>
<dbReference type="PATRIC" id="fig|1313304.3.peg.2360"/>
<protein>
    <recommendedName>
        <fullName evidence="1">GGDEF domain-containing protein</fullName>
    </recommendedName>
</protein>
<accession>U7D6H7</accession>
<dbReference type="Pfam" id="PF00990">
    <property type="entry name" value="GGDEF"/>
    <property type="match status" value="1"/>
</dbReference>
<keyword evidence="3" id="KW-1185">Reference proteome</keyword>
<dbReference type="InterPro" id="IPR040572">
    <property type="entry name" value="TackOD1"/>
</dbReference>
<dbReference type="InterPro" id="IPR000160">
    <property type="entry name" value="GGDEF_dom"/>
</dbReference>
<dbReference type="Pfam" id="PF18551">
    <property type="entry name" value="TackOD1"/>
    <property type="match status" value="1"/>
</dbReference>
<evidence type="ECO:0000313" key="3">
    <source>
        <dbReference type="Proteomes" id="UP000017148"/>
    </source>
</evidence>
<dbReference type="Proteomes" id="UP000017148">
    <property type="component" value="Unassembled WGS sequence"/>
</dbReference>
<dbReference type="PROSITE" id="PS50887">
    <property type="entry name" value="GGDEF"/>
    <property type="match status" value="1"/>
</dbReference>
<dbReference type="RefSeq" id="WP_022637816.1">
    <property type="nucleotide sequence ID" value="NZ_ASJR01000043.1"/>
</dbReference>
<dbReference type="eggNOG" id="COG3706">
    <property type="taxonomic scope" value="Bacteria"/>
</dbReference>
<feature type="domain" description="GGDEF" evidence="1">
    <location>
        <begin position="343"/>
        <end position="466"/>
    </location>
</feature>
<reference evidence="2 3" key="1">
    <citation type="journal article" date="2013" name="Environ. Microbiol.">
        <title>Genome analysis of Chitinivibrio alkaliphilus gen. nov., sp. nov., a novel extremely haloalkaliphilic anaerobic chitinolytic bacterium from the candidate phylum Termite Group 3.</title>
        <authorList>
            <person name="Sorokin D.Y."/>
            <person name="Gumerov V.M."/>
            <person name="Rakitin A.L."/>
            <person name="Beletsky A.V."/>
            <person name="Damste J.S."/>
            <person name="Muyzer G."/>
            <person name="Mardanov A.V."/>
            <person name="Ravin N.V."/>
        </authorList>
    </citation>
    <scope>NUCLEOTIDE SEQUENCE [LARGE SCALE GENOMIC DNA]</scope>
    <source>
        <strain evidence="2 3">ACht1</strain>
    </source>
</reference>
<organism evidence="2 3">
    <name type="scientific">Chitinivibrio alkaliphilus ACht1</name>
    <dbReference type="NCBI Taxonomy" id="1313304"/>
    <lineage>
        <taxon>Bacteria</taxon>
        <taxon>Pseudomonadati</taxon>
        <taxon>Fibrobacterota</taxon>
        <taxon>Chitinivibrionia</taxon>
        <taxon>Chitinivibrionales</taxon>
        <taxon>Chitinivibrionaceae</taxon>
        <taxon>Chitinivibrio</taxon>
    </lineage>
</organism>
<dbReference type="EMBL" id="ASJR01000043">
    <property type="protein sequence ID" value="ERP30692.1"/>
    <property type="molecule type" value="Genomic_DNA"/>
</dbReference>
<dbReference type="AlphaFoldDB" id="U7D6H7"/>
<proteinExistence type="predicted"/>
<evidence type="ECO:0000313" key="2">
    <source>
        <dbReference type="EMBL" id="ERP30692.1"/>
    </source>
</evidence>
<gene>
    <name evidence="2" type="ORF">CALK_2487</name>
</gene>
<sequence>MVLINITGEKLKPYFIKDIPDTVPVITSSGEIESITDDPVGFIIISRDAKKTHPLLGYLLAHDKYYYLPIWIIGKITPLEETLSEGEFSDWNTSRTVSEHIKSMARLVPGLENADQDQKLLTYMYVRDNFVLKPIFKPGTMQLYAYPLLTVFSEDTAMVNQWRYSLEDRKLIQKDAIRDRIRLCPKCHSVRMNYIDTCTNCGSIAIEKKNFYHCFTCGNVDQEKAFQKSGILQCPNCRSNLRHIGVDYDRTLDDYQCRDCNAIFTDPYIEAQCYDCDYKDDPGSLEVREIYTYTLSQDGRLAVRTGQLKEMFSILDSFDFCSKKYFCSNLSWSLKLWEREKVLDFSLLVVKLHNIRKKTLSEGETSVSLFIEEIIQQLRNNMRTTDLVTRISEDTIGMYLPLTPAKNLKIITSRLEDTNQKAASKNNSEPTLLWSSFSVKTDWKKGYTSEEIMGELLGKIDDKAHG</sequence>
<name>U7D6H7_9BACT</name>
<dbReference type="STRING" id="1313304.CALK_2487"/>
<evidence type="ECO:0000259" key="1">
    <source>
        <dbReference type="PROSITE" id="PS50887"/>
    </source>
</evidence>
<comment type="caution">
    <text evidence="2">The sequence shown here is derived from an EMBL/GenBank/DDBJ whole genome shotgun (WGS) entry which is preliminary data.</text>
</comment>